<proteinExistence type="predicted"/>
<reference evidence="4" key="1">
    <citation type="submission" date="2019-10" db="EMBL/GenBank/DDBJ databases">
        <title>Draft genome sequece of Microseira wollei NIES-4236.</title>
        <authorList>
            <person name="Yamaguchi H."/>
            <person name="Suzuki S."/>
            <person name="Kawachi M."/>
        </authorList>
    </citation>
    <scope>NUCLEOTIDE SEQUENCE</scope>
    <source>
        <strain evidence="4">NIES-4236</strain>
    </source>
</reference>
<dbReference type="Gene3D" id="3.40.30.10">
    <property type="entry name" value="Glutaredoxin"/>
    <property type="match status" value="1"/>
</dbReference>
<name>A0AAV3XPX2_9CYAN</name>
<keyword evidence="5" id="KW-1185">Reference proteome</keyword>
<evidence type="ECO:0000313" key="4">
    <source>
        <dbReference type="EMBL" id="GET43708.1"/>
    </source>
</evidence>
<protein>
    <submittedName>
        <fullName evidence="4">Glutaredoxin</fullName>
    </submittedName>
</protein>
<evidence type="ECO:0000313" key="5">
    <source>
        <dbReference type="Proteomes" id="UP001050975"/>
    </source>
</evidence>
<evidence type="ECO:0000259" key="3">
    <source>
        <dbReference type="Pfam" id="PF00462"/>
    </source>
</evidence>
<dbReference type="AlphaFoldDB" id="A0AAV3XPX2"/>
<feature type="region of interest" description="Disordered" evidence="1">
    <location>
        <begin position="55"/>
        <end position="79"/>
    </location>
</feature>
<dbReference type="RefSeq" id="WP_226592794.1">
    <property type="nucleotide sequence ID" value="NZ_BLAY01000245.1"/>
</dbReference>
<dbReference type="Pfam" id="PF00462">
    <property type="entry name" value="Glutaredoxin"/>
    <property type="match status" value="1"/>
</dbReference>
<keyword evidence="2" id="KW-0732">Signal</keyword>
<organism evidence="4 5">
    <name type="scientific">Microseira wollei NIES-4236</name>
    <dbReference type="NCBI Taxonomy" id="2530354"/>
    <lineage>
        <taxon>Bacteria</taxon>
        <taxon>Bacillati</taxon>
        <taxon>Cyanobacteriota</taxon>
        <taxon>Cyanophyceae</taxon>
        <taxon>Oscillatoriophycideae</taxon>
        <taxon>Aerosakkonematales</taxon>
        <taxon>Aerosakkonemataceae</taxon>
        <taxon>Microseira</taxon>
    </lineage>
</organism>
<feature type="signal peptide" evidence="2">
    <location>
        <begin position="1"/>
        <end position="23"/>
    </location>
</feature>
<evidence type="ECO:0000256" key="2">
    <source>
        <dbReference type="SAM" id="SignalP"/>
    </source>
</evidence>
<feature type="domain" description="Glutaredoxin" evidence="3">
    <location>
        <begin position="86"/>
        <end position="139"/>
    </location>
</feature>
<dbReference type="SUPFAM" id="SSF52833">
    <property type="entry name" value="Thioredoxin-like"/>
    <property type="match status" value="1"/>
</dbReference>
<feature type="compositionally biased region" description="Polar residues" evidence="1">
    <location>
        <begin position="59"/>
        <end position="79"/>
    </location>
</feature>
<dbReference type="Proteomes" id="UP001050975">
    <property type="component" value="Unassembled WGS sequence"/>
</dbReference>
<evidence type="ECO:0000256" key="1">
    <source>
        <dbReference type="SAM" id="MobiDB-lite"/>
    </source>
</evidence>
<dbReference type="InterPro" id="IPR036249">
    <property type="entry name" value="Thioredoxin-like_sf"/>
</dbReference>
<feature type="chain" id="PRO_5043808564" evidence="2">
    <location>
        <begin position="24"/>
        <end position="166"/>
    </location>
</feature>
<gene>
    <name evidence="4" type="ORF">MiSe_85330</name>
</gene>
<dbReference type="InterPro" id="IPR002109">
    <property type="entry name" value="Glutaredoxin"/>
</dbReference>
<dbReference type="EMBL" id="BLAY01000245">
    <property type="protein sequence ID" value="GET43708.1"/>
    <property type="molecule type" value="Genomic_DNA"/>
</dbReference>
<comment type="caution">
    <text evidence="4">The sequence shown here is derived from an EMBL/GenBank/DDBJ whole genome shotgun (WGS) entry which is preliminary data.</text>
</comment>
<accession>A0AAV3XPX2</accession>
<sequence>MKKAIPSILSAAFLLSIPAGVNAQDCVNCWINPRTGILEDLDNVIYRQNRRVAPVNPAESANQTTPQNSPVTSANQPARGNQTPAVIVYGRPTCGLTSGMMRQLDANKIPYEFRNVDSDEAKNREMWTLIRNSGTSVGDSVRLPVLSVKGITLINSSIDDVRGALR</sequence>